<dbReference type="InterPro" id="IPR000014">
    <property type="entry name" value="PAS"/>
</dbReference>
<name>A0A364NMS2_9GAMM</name>
<dbReference type="InterPro" id="IPR003660">
    <property type="entry name" value="HAMP_dom"/>
</dbReference>
<accession>A0A364NMS2</accession>
<dbReference type="CDD" id="cd11386">
    <property type="entry name" value="MCP_signal"/>
    <property type="match status" value="1"/>
</dbReference>
<dbReference type="Pfam" id="PF00672">
    <property type="entry name" value="HAMP"/>
    <property type="match status" value="1"/>
</dbReference>
<evidence type="ECO:0000256" key="3">
    <source>
        <dbReference type="ARBA" id="ARBA00029447"/>
    </source>
</evidence>
<dbReference type="PRINTS" id="PR00260">
    <property type="entry name" value="CHEMTRNSDUCR"/>
</dbReference>
<dbReference type="NCBIfam" id="TIGR00229">
    <property type="entry name" value="sensory_box"/>
    <property type="match status" value="1"/>
</dbReference>
<dbReference type="GO" id="GO:0007165">
    <property type="term" value="P:signal transduction"/>
    <property type="evidence" value="ECO:0007669"/>
    <property type="project" value="UniProtKB-KW"/>
</dbReference>
<dbReference type="CDD" id="cd06225">
    <property type="entry name" value="HAMP"/>
    <property type="match status" value="1"/>
</dbReference>
<dbReference type="PANTHER" id="PTHR32089">
    <property type="entry name" value="METHYL-ACCEPTING CHEMOTAXIS PROTEIN MCPB"/>
    <property type="match status" value="1"/>
</dbReference>
<dbReference type="AlphaFoldDB" id="A0A364NMS2"/>
<proteinExistence type="inferred from homology"/>
<evidence type="ECO:0000313" key="11">
    <source>
        <dbReference type="Proteomes" id="UP000250744"/>
    </source>
</evidence>
<feature type="transmembrane region" description="Helical" evidence="6">
    <location>
        <begin position="370"/>
        <end position="389"/>
    </location>
</feature>
<dbReference type="InterPro" id="IPR035965">
    <property type="entry name" value="PAS-like_dom_sf"/>
</dbReference>
<keyword evidence="6" id="KW-0812">Transmembrane</keyword>
<feature type="domain" description="Methyl-accepting transducer" evidence="7">
    <location>
        <begin position="447"/>
        <end position="683"/>
    </location>
</feature>
<keyword evidence="2 4" id="KW-0807">Transducer</keyword>
<evidence type="ECO:0000256" key="2">
    <source>
        <dbReference type="ARBA" id="ARBA00023224"/>
    </source>
</evidence>
<dbReference type="GO" id="GO:0006935">
    <property type="term" value="P:chemotaxis"/>
    <property type="evidence" value="ECO:0007669"/>
    <property type="project" value="InterPro"/>
</dbReference>
<feature type="domain" description="PAS" evidence="8">
    <location>
        <begin position="25"/>
        <end position="76"/>
    </location>
</feature>
<gene>
    <name evidence="10" type="ORF">DN062_08650</name>
</gene>
<dbReference type="SMART" id="SM00304">
    <property type="entry name" value="HAMP"/>
    <property type="match status" value="2"/>
</dbReference>
<protein>
    <recommendedName>
        <fullName evidence="12">Chemotaxis protein</fullName>
    </recommendedName>
</protein>
<dbReference type="Pfam" id="PF08447">
    <property type="entry name" value="PAS_3"/>
    <property type="match status" value="1"/>
</dbReference>
<keyword evidence="6" id="KW-0472">Membrane</keyword>
<dbReference type="CDD" id="cd00130">
    <property type="entry name" value="PAS"/>
    <property type="match status" value="1"/>
</dbReference>
<dbReference type="Pfam" id="PF11845">
    <property type="entry name" value="Tll0287-like"/>
    <property type="match status" value="1"/>
</dbReference>
<dbReference type="GO" id="GO:0004888">
    <property type="term" value="F:transmembrane signaling receptor activity"/>
    <property type="evidence" value="ECO:0007669"/>
    <property type="project" value="InterPro"/>
</dbReference>
<sequence>MRINTPVTNRDFPVRSDCAIISHTNDKGMITYVNDEFVEYAGFSREELIGQPHNIIRHPDMPSEAYRDMWNTLKSGRAWQGIVKNRRKNGDHYWVKATATPLAEGGYMSVRLKATDEEIKAAQILYREMKEGSGHRLDGGYIIEPGIKSYLSKPKRIFQSLSFSWKLIFPTCLVCLVLIGVMTDGLRRLHSETLDRAGFQNANDLIVMAFNARRFYSEQILPKAQAAGLTISHDHANTPMTLPLPATVMRSLGDMTSGDDGSTFRLYSDQPFKFREGGEASLDSFERDAIAFLKQNPQESYGRRIEINGQPFYRVAKADIMNQSSCLACHNNHPDSPKRDWQIGDVRGVAQATVPLEALNNAFMHPVKQLGVSVITMVSVLILIIVLLTKGLLKRLLKLKAATREIAAGNLVASIPLGRKDEIGSLFNSVVIMRNRLYEILFQINVSTRALSGAVSEMASASQETSRGALEQSSASSSMAAALEELSASVSHIRDNSDAAFQSSLQAGNVAREGAQAVYANSNEMTNIADAVQHAADRLKSLESLSESIGKIVSTIRGIAEQTNLLALNAAIEAARAGEHGRGFAVVADEVRSLAERTAISTVEISNMVQQIQKETEAAVIEMNSGVTRVVDGVKKANVAGQSVAEIEKQTQSVVKATQEIQQVLDEQAQASREVANTVENIAQLAENNAVQAEQALQACVQVQRVTQVLDGLGKEFRIYKD</sequence>
<dbReference type="PROSITE" id="PS50111">
    <property type="entry name" value="CHEMOTAXIS_TRANSDUC_2"/>
    <property type="match status" value="1"/>
</dbReference>
<dbReference type="InterPro" id="IPR004089">
    <property type="entry name" value="MCPsignal_dom"/>
</dbReference>
<keyword evidence="5" id="KW-0175">Coiled coil</keyword>
<evidence type="ECO:0000256" key="6">
    <source>
        <dbReference type="SAM" id="Phobius"/>
    </source>
</evidence>
<feature type="coiled-coil region" evidence="5">
    <location>
        <begin position="647"/>
        <end position="696"/>
    </location>
</feature>
<evidence type="ECO:0000256" key="5">
    <source>
        <dbReference type="SAM" id="Coils"/>
    </source>
</evidence>
<organism evidence="10 11">
    <name type="scientific">Nitrincola tibetensis</name>
    <dbReference type="NCBI Taxonomy" id="2219697"/>
    <lineage>
        <taxon>Bacteria</taxon>
        <taxon>Pseudomonadati</taxon>
        <taxon>Pseudomonadota</taxon>
        <taxon>Gammaproteobacteria</taxon>
        <taxon>Oceanospirillales</taxon>
        <taxon>Oceanospirillaceae</taxon>
        <taxon>Nitrincola</taxon>
    </lineage>
</organism>
<evidence type="ECO:0000259" key="8">
    <source>
        <dbReference type="PROSITE" id="PS50112"/>
    </source>
</evidence>
<evidence type="ECO:0000256" key="1">
    <source>
        <dbReference type="ARBA" id="ARBA00004370"/>
    </source>
</evidence>
<dbReference type="InterPro" id="IPR004090">
    <property type="entry name" value="Chemotax_Me-accpt_rcpt"/>
</dbReference>
<dbReference type="RefSeq" id="WP_112158931.1">
    <property type="nucleotide sequence ID" value="NZ_QKRX01000005.1"/>
</dbReference>
<dbReference type="Gene3D" id="1.10.287.950">
    <property type="entry name" value="Methyl-accepting chemotaxis protein"/>
    <property type="match status" value="1"/>
</dbReference>
<evidence type="ECO:0000259" key="9">
    <source>
        <dbReference type="PROSITE" id="PS50885"/>
    </source>
</evidence>
<dbReference type="PANTHER" id="PTHR32089:SF112">
    <property type="entry name" value="LYSOZYME-LIKE PROTEIN-RELATED"/>
    <property type="match status" value="1"/>
</dbReference>
<dbReference type="Pfam" id="PF00015">
    <property type="entry name" value="MCPsignal"/>
    <property type="match status" value="1"/>
</dbReference>
<dbReference type="InterPro" id="IPR013655">
    <property type="entry name" value="PAS_fold_3"/>
</dbReference>
<reference evidence="10 11" key="1">
    <citation type="submission" date="2018-06" db="EMBL/GenBank/DDBJ databases">
        <title>Nitrincola tibetense sp. nov., isolated from Lake XuguoCo on Tibetan Plateau.</title>
        <authorList>
            <person name="Xing P."/>
        </authorList>
    </citation>
    <scope>NUCLEOTIDE SEQUENCE [LARGE SCALE GENOMIC DNA]</scope>
    <source>
        <strain evidence="11">xg18</strain>
    </source>
</reference>
<dbReference type="Proteomes" id="UP000250744">
    <property type="component" value="Unassembled WGS sequence"/>
</dbReference>
<comment type="subcellular location">
    <subcellularLocation>
        <location evidence="1">Membrane</location>
    </subcellularLocation>
</comment>
<dbReference type="InterPro" id="IPR021796">
    <property type="entry name" value="Tll0287-like_dom"/>
</dbReference>
<feature type="domain" description="HAMP" evidence="9">
    <location>
        <begin position="390"/>
        <end position="442"/>
    </location>
</feature>
<evidence type="ECO:0000259" key="7">
    <source>
        <dbReference type="PROSITE" id="PS50111"/>
    </source>
</evidence>
<dbReference type="PROSITE" id="PS50885">
    <property type="entry name" value="HAMP"/>
    <property type="match status" value="1"/>
</dbReference>
<feature type="transmembrane region" description="Helical" evidence="6">
    <location>
        <begin position="163"/>
        <end position="182"/>
    </location>
</feature>
<dbReference type="FunFam" id="1.10.287.950:FF:000001">
    <property type="entry name" value="Methyl-accepting chemotaxis sensory transducer"/>
    <property type="match status" value="1"/>
</dbReference>
<dbReference type="SUPFAM" id="SSF55785">
    <property type="entry name" value="PYP-like sensor domain (PAS domain)"/>
    <property type="match status" value="1"/>
</dbReference>
<dbReference type="SUPFAM" id="SSF58104">
    <property type="entry name" value="Methyl-accepting chemotaxis protein (MCP) signaling domain"/>
    <property type="match status" value="1"/>
</dbReference>
<dbReference type="OrthoDB" id="2489132at2"/>
<evidence type="ECO:0008006" key="12">
    <source>
        <dbReference type="Google" id="ProtNLM"/>
    </source>
</evidence>
<dbReference type="GO" id="GO:0016020">
    <property type="term" value="C:membrane"/>
    <property type="evidence" value="ECO:0007669"/>
    <property type="project" value="UniProtKB-SubCell"/>
</dbReference>
<dbReference type="PROSITE" id="PS50112">
    <property type="entry name" value="PAS"/>
    <property type="match status" value="1"/>
</dbReference>
<keyword evidence="11" id="KW-1185">Reference proteome</keyword>
<comment type="similarity">
    <text evidence="3">Belongs to the methyl-accepting chemotaxis (MCP) protein family.</text>
</comment>
<dbReference type="Gene3D" id="3.30.450.20">
    <property type="entry name" value="PAS domain"/>
    <property type="match status" value="1"/>
</dbReference>
<comment type="caution">
    <text evidence="10">The sequence shown here is derived from an EMBL/GenBank/DDBJ whole genome shotgun (WGS) entry which is preliminary data.</text>
</comment>
<dbReference type="EMBL" id="QKRX01000005">
    <property type="protein sequence ID" value="RAU18290.1"/>
    <property type="molecule type" value="Genomic_DNA"/>
</dbReference>
<keyword evidence="6" id="KW-1133">Transmembrane helix</keyword>
<dbReference type="SMART" id="SM00283">
    <property type="entry name" value="MA"/>
    <property type="match status" value="1"/>
</dbReference>
<evidence type="ECO:0000256" key="4">
    <source>
        <dbReference type="PROSITE-ProRule" id="PRU00284"/>
    </source>
</evidence>
<evidence type="ECO:0000313" key="10">
    <source>
        <dbReference type="EMBL" id="RAU18290.1"/>
    </source>
</evidence>